<name>A0ACB6RHY9_9PLEO</name>
<organism evidence="1 2">
    <name type="scientific">Macroventuria anomochaeta</name>
    <dbReference type="NCBI Taxonomy" id="301207"/>
    <lineage>
        <taxon>Eukaryota</taxon>
        <taxon>Fungi</taxon>
        <taxon>Dikarya</taxon>
        <taxon>Ascomycota</taxon>
        <taxon>Pezizomycotina</taxon>
        <taxon>Dothideomycetes</taxon>
        <taxon>Pleosporomycetidae</taxon>
        <taxon>Pleosporales</taxon>
        <taxon>Pleosporineae</taxon>
        <taxon>Didymellaceae</taxon>
        <taxon>Macroventuria</taxon>
    </lineage>
</organism>
<sequence length="148" mass="17348">MRYLTPGIAQDPFICYLHTGDFKTFTAPARWNTDASATVTDQEIQHLGNRPYVRYLSNIDTMKRVVLDRSDDGLFGTWKRVGVPVDKLHEDPASYQDILRPQRFYLWEDDYGGAVYECYTEDFTVPYEPCTPGLTPWSCYLDRRRYVR</sequence>
<keyword evidence="1" id="KW-0378">Hydrolase</keyword>
<accession>A0ACB6RHY9</accession>
<proteinExistence type="predicted"/>
<keyword evidence="2" id="KW-1185">Reference proteome</keyword>
<dbReference type="EMBL" id="MU006756">
    <property type="protein sequence ID" value="KAF2621358.1"/>
    <property type="molecule type" value="Genomic_DNA"/>
</dbReference>
<comment type="caution">
    <text evidence="1">The sequence shown here is derived from an EMBL/GenBank/DDBJ whole genome shotgun (WGS) entry which is preliminary data.</text>
</comment>
<gene>
    <name evidence="1" type="ORF">BU25DRAFT_238695</name>
</gene>
<dbReference type="Proteomes" id="UP000799754">
    <property type="component" value="Unassembled WGS sequence"/>
</dbReference>
<protein>
    <submittedName>
        <fullName evidence="1">Glycoside hydrolase family 43 protein</fullName>
    </submittedName>
</protein>
<evidence type="ECO:0000313" key="2">
    <source>
        <dbReference type="Proteomes" id="UP000799754"/>
    </source>
</evidence>
<evidence type="ECO:0000313" key="1">
    <source>
        <dbReference type="EMBL" id="KAF2621358.1"/>
    </source>
</evidence>
<reference evidence="1" key="1">
    <citation type="journal article" date="2020" name="Stud. Mycol.">
        <title>101 Dothideomycetes genomes: a test case for predicting lifestyles and emergence of pathogens.</title>
        <authorList>
            <person name="Haridas S."/>
            <person name="Albert R."/>
            <person name="Binder M."/>
            <person name="Bloem J."/>
            <person name="Labutti K."/>
            <person name="Salamov A."/>
            <person name="Andreopoulos B."/>
            <person name="Baker S."/>
            <person name="Barry K."/>
            <person name="Bills G."/>
            <person name="Bluhm B."/>
            <person name="Cannon C."/>
            <person name="Castanera R."/>
            <person name="Culley D."/>
            <person name="Daum C."/>
            <person name="Ezra D."/>
            <person name="Gonzalez J."/>
            <person name="Henrissat B."/>
            <person name="Kuo A."/>
            <person name="Liang C."/>
            <person name="Lipzen A."/>
            <person name="Lutzoni F."/>
            <person name="Magnuson J."/>
            <person name="Mondo S."/>
            <person name="Nolan M."/>
            <person name="Ohm R."/>
            <person name="Pangilinan J."/>
            <person name="Park H.-J."/>
            <person name="Ramirez L."/>
            <person name="Alfaro M."/>
            <person name="Sun H."/>
            <person name="Tritt A."/>
            <person name="Yoshinaga Y."/>
            <person name="Zwiers L.-H."/>
            <person name="Turgeon B."/>
            <person name="Goodwin S."/>
            <person name="Spatafora J."/>
            <person name="Crous P."/>
            <person name="Grigoriev I."/>
        </authorList>
    </citation>
    <scope>NUCLEOTIDE SEQUENCE</scope>
    <source>
        <strain evidence="1">CBS 525.71</strain>
    </source>
</reference>